<dbReference type="InterPro" id="IPR036378">
    <property type="entry name" value="FAS1_dom_sf"/>
</dbReference>
<dbReference type="EMBL" id="LN890982">
    <property type="protein sequence ID" value="CUS12875.1"/>
    <property type="molecule type" value="Genomic_DNA"/>
</dbReference>
<feature type="chain" id="PRO_5012109674" description="FAS1 domain-containing protein" evidence="2">
    <location>
        <begin position="22"/>
        <end position="393"/>
    </location>
</feature>
<keyword evidence="2" id="KW-0732">Signal</keyword>
<dbReference type="Proteomes" id="UP001412239">
    <property type="component" value="Unassembled WGS sequence"/>
</dbReference>
<evidence type="ECO:0000259" key="3">
    <source>
        <dbReference type="PROSITE" id="PS50213"/>
    </source>
</evidence>
<dbReference type="AlphaFoldDB" id="A0A292Q1M7"/>
<dbReference type="PROSITE" id="PS50213">
    <property type="entry name" value="FAS1"/>
    <property type="match status" value="1"/>
</dbReference>
<feature type="domain" description="FAS1" evidence="3">
    <location>
        <begin position="236"/>
        <end position="358"/>
    </location>
</feature>
<proteinExistence type="predicted"/>
<evidence type="ECO:0000256" key="1">
    <source>
        <dbReference type="SAM" id="MobiDB-lite"/>
    </source>
</evidence>
<dbReference type="Pfam" id="PF02469">
    <property type="entry name" value="Fasciclin"/>
    <property type="match status" value="1"/>
</dbReference>
<feature type="signal peptide" evidence="2">
    <location>
        <begin position="1"/>
        <end position="21"/>
    </location>
</feature>
<evidence type="ECO:0000256" key="2">
    <source>
        <dbReference type="SAM" id="SignalP"/>
    </source>
</evidence>
<evidence type="ECO:0000313" key="4">
    <source>
        <dbReference type="EMBL" id="CUS12875.1"/>
    </source>
</evidence>
<feature type="region of interest" description="Disordered" evidence="1">
    <location>
        <begin position="121"/>
        <end position="168"/>
    </location>
</feature>
<dbReference type="Gene3D" id="2.30.180.10">
    <property type="entry name" value="FAS1 domain"/>
    <property type="match status" value="1"/>
</dbReference>
<keyword evidence="5" id="KW-1185">Reference proteome</keyword>
<dbReference type="SMART" id="SM00554">
    <property type="entry name" value="FAS1"/>
    <property type="match status" value="1"/>
</dbReference>
<protein>
    <recommendedName>
        <fullName evidence="3">FAS1 domain-containing protein</fullName>
    </recommendedName>
</protein>
<name>A0A292Q1M7_9PEZI</name>
<evidence type="ECO:0000313" key="5">
    <source>
        <dbReference type="Proteomes" id="UP001412239"/>
    </source>
</evidence>
<dbReference type="SUPFAM" id="SSF82153">
    <property type="entry name" value="FAS1 domain"/>
    <property type="match status" value="1"/>
</dbReference>
<sequence length="393" mass="41116">MILSIPQLAVVFLFLAPYVSCQTPGSDQNLVQALADIPECKRYRELLIRNPDAQNLEPGQSYFIFCPGNEAVDRKIAEPAGSKVKRDERKAARDIAAMGATNPTVTRTAAKRQVTNVPTGTTTVVLSSSKPTGGASATAESSPGASPSTFAPAPTGFRTSGPDPFAADPHQATLRTLFNDTGFVNLGPGAFLPMVSFSTSPGNTSPKLVCGLGNIVDVATRNIPFNLGVIQAAKDFITLPQTFSQSVTFFAQRIFLAALTKYNLLTTCDNTPLITVFVPIDSSLPGEPSECACKQHIIEGPPLYTPDIVLGRPYTTKAGGSVTIEIKDGVYTLTGGATIVKANVITKNGVMHFINGTIGGECQPKVYTGGGNRAGVWGGGLVGLVGVVVGLLA</sequence>
<reference evidence="4" key="1">
    <citation type="submission" date="2015-10" db="EMBL/GenBank/DDBJ databases">
        <authorList>
            <person name="Regsiter A."/>
            <person name="william w."/>
        </authorList>
    </citation>
    <scope>NUCLEOTIDE SEQUENCE</scope>
    <source>
        <strain evidence="4">Montdore</strain>
    </source>
</reference>
<accession>A0A292Q1M7</accession>
<dbReference type="InterPro" id="IPR000782">
    <property type="entry name" value="FAS1_domain"/>
</dbReference>
<feature type="compositionally biased region" description="Polar residues" evidence="1">
    <location>
        <begin position="138"/>
        <end position="149"/>
    </location>
</feature>
<gene>
    <name evidence="4" type="ORF">GSTUAT00003034001</name>
</gene>
<organism evidence="4 5">
    <name type="scientific">Tuber aestivum</name>
    <name type="common">summer truffle</name>
    <dbReference type="NCBI Taxonomy" id="59557"/>
    <lineage>
        <taxon>Eukaryota</taxon>
        <taxon>Fungi</taxon>
        <taxon>Dikarya</taxon>
        <taxon>Ascomycota</taxon>
        <taxon>Pezizomycotina</taxon>
        <taxon>Pezizomycetes</taxon>
        <taxon>Pezizales</taxon>
        <taxon>Tuberaceae</taxon>
        <taxon>Tuber</taxon>
    </lineage>
</organism>